<feature type="transmembrane region" description="Helical" evidence="6">
    <location>
        <begin position="231"/>
        <end position="255"/>
    </location>
</feature>
<dbReference type="GO" id="GO:0022857">
    <property type="term" value="F:transmembrane transporter activity"/>
    <property type="evidence" value="ECO:0007669"/>
    <property type="project" value="InterPro"/>
</dbReference>
<evidence type="ECO:0000256" key="1">
    <source>
        <dbReference type="ARBA" id="ARBA00004651"/>
    </source>
</evidence>
<sequence>MDAIDRAAAPVPVPPLGPSAATASAAAGRVADDRAAAEHAIRAAAMAADLADPAADLAASAAATADAPPAGARVPTRAWIMWSAAVAVYFVAVFNRSSLGVAGPDAEQRFGINAASLSTFSMLQLLVYAAMQIPVGLLVDRFGPRKLLMTGLSVICVAQAAFAAVDSFGLALLARGLLGCGDAMVFISVLRIVVAWFPSRRVALVTQLTSLAGAAGGIASAWPLAWALRELGWSGTFLAVAAIGACVLVLPAAIVRDTPHGSAAHVTRHAARLRDQMRNAWSRPQTRLGLWIHFTTGFPAAVFGLLWGYPFLVQGEGVGSGAASALLTLLICANMACCFAFGILLTRRPELRVPLALGVAASTALALAAVLLWPGRAPLWLLIVLVFAYAGNGAGSMIGFDVARSASPPEQLGTASGMVNIGTFIASAITLVATGILVDATGAEHAASAAAALDGFKVAFCFPYLLLALGSVQIVRLSRTVRRGAGSPAGALSLSWSYQQGVPVRQD</sequence>
<feature type="transmembrane region" description="Helical" evidence="6">
    <location>
        <begin position="353"/>
        <end position="373"/>
    </location>
</feature>
<keyword evidence="4 6" id="KW-1133">Transmembrane helix</keyword>
<feature type="transmembrane region" description="Helical" evidence="6">
    <location>
        <begin position="202"/>
        <end position="225"/>
    </location>
</feature>
<comment type="subcellular location">
    <subcellularLocation>
        <location evidence="1">Cell membrane</location>
        <topology evidence="1">Multi-pass membrane protein</topology>
    </subcellularLocation>
</comment>
<dbReference type="AlphaFoldDB" id="A0A941EEE2"/>
<protein>
    <submittedName>
        <fullName evidence="8">MFS transporter</fullName>
    </submittedName>
</protein>
<evidence type="ECO:0000256" key="5">
    <source>
        <dbReference type="ARBA" id="ARBA00023136"/>
    </source>
</evidence>
<evidence type="ECO:0000313" key="8">
    <source>
        <dbReference type="EMBL" id="MBR7829148.1"/>
    </source>
</evidence>
<reference evidence="8" key="1">
    <citation type="submission" date="2021-04" db="EMBL/GenBank/DDBJ databases">
        <title>Genome based classification of Actinospica acidithermotolerans sp. nov., an actinobacterium isolated from an Indonesian hot spring.</title>
        <authorList>
            <person name="Kusuma A.B."/>
            <person name="Putra K.E."/>
            <person name="Nafisah S."/>
            <person name="Loh J."/>
            <person name="Nouioui I."/>
            <person name="Goodfellow M."/>
        </authorList>
    </citation>
    <scope>NUCLEOTIDE SEQUENCE</scope>
    <source>
        <strain evidence="8">MGRD01-02</strain>
    </source>
</reference>
<keyword evidence="3 6" id="KW-0812">Transmembrane</keyword>
<dbReference type="PANTHER" id="PTHR42718:SF9">
    <property type="entry name" value="MAJOR FACILITATOR SUPERFAMILY MULTIDRUG TRANSPORTER MFSC"/>
    <property type="match status" value="1"/>
</dbReference>
<evidence type="ECO:0000256" key="4">
    <source>
        <dbReference type="ARBA" id="ARBA00022989"/>
    </source>
</evidence>
<evidence type="ECO:0000313" key="9">
    <source>
        <dbReference type="Proteomes" id="UP000676325"/>
    </source>
</evidence>
<dbReference type="SUPFAM" id="SSF103473">
    <property type="entry name" value="MFS general substrate transporter"/>
    <property type="match status" value="1"/>
</dbReference>
<keyword evidence="2" id="KW-0813">Transport</keyword>
<dbReference type="Gene3D" id="1.20.1250.20">
    <property type="entry name" value="MFS general substrate transporter like domains"/>
    <property type="match status" value="1"/>
</dbReference>
<evidence type="ECO:0000259" key="7">
    <source>
        <dbReference type="PROSITE" id="PS50850"/>
    </source>
</evidence>
<feature type="domain" description="Major facilitator superfamily (MFS) profile" evidence="7">
    <location>
        <begin position="81"/>
        <end position="482"/>
    </location>
</feature>
<dbReference type="PROSITE" id="PS50850">
    <property type="entry name" value="MFS"/>
    <property type="match status" value="1"/>
</dbReference>
<organism evidence="8 9">
    <name type="scientific">Actinospica acidithermotolerans</name>
    <dbReference type="NCBI Taxonomy" id="2828514"/>
    <lineage>
        <taxon>Bacteria</taxon>
        <taxon>Bacillati</taxon>
        <taxon>Actinomycetota</taxon>
        <taxon>Actinomycetes</taxon>
        <taxon>Catenulisporales</taxon>
        <taxon>Actinospicaceae</taxon>
        <taxon>Actinospica</taxon>
    </lineage>
</organism>
<feature type="transmembrane region" description="Helical" evidence="6">
    <location>
        <begin position="114"/>
        <end position="135"/>
    </location>
</feature>
<dbReference type="RefSeq" id="WP_212520284.1">
    <property type="nucleotide sequence ID" value="NZ_JAGSOH010000076.1"/>
</dbReference>
<feature type="transmembrane region" description="Helical" evidence="6">
    <location>
        <begin position="171"/>
        <end position="190"/>
    </location>
</feature>
<evidence type="ECO:0000256" key="3">
    <source>
        <dbReference type="ARBA" id="ARBA00022692"/>
    </source>
</evidence>
<dbReference type="InterPro" id="IPR011701">
    <property type="entry name" value="MFS"/>
</dbReference>
<feature type="transmembrane region" description="Helical" evidence="6">
    <location>
        <begin position="379"/>
        <end position="400"/>
    </location>
</feature>
<gene>
    <name evidence="8" type="ORF">KDK95_22765</name>
</gene>
<keyword evidence="9" id="KW-1185">Reference proteome</keyword>
<comment type="caution">
    <text evidence="8">The sequence shown here is derived from an EMBL/GenBank/DDBJ whole genome shotgun (WGS) entry which is preliminary data.</text>
</comment>
<dbReference type="Pfam" id="PF07690">
    <property type="entry name" value="MFS_1"/>
    <property type="match status" value="1"/>
</dbReference>
<dbReference type="GO" id="GO:0005886">
    <property type="term" value="C:plasma membrane"/>
    <property type="evidence" value="ECO:0007669"/>
    <property type="project" value="UniProtKB-SubCell"/>
</dbReference>
<feature type="transmembrane region" description="Helical" evidence="6">
    <location>
        <begin position="456"/>
        <end position="475"/>
    </location>
</feature>
<feature type="transmembrane region" description="Helical" evidence="6">
    <location>
        <begin position="412"/>
        <end position="436"/>
    </location>
</feature>
<feature type="transmembrane region" description="Helical" evidence="6">
    <location>
        <begin position="147"/>
        <end position="165"/>
    </location>
</feature>
<keyword evidence="5 6" id="KW-0472">Membrane</keyword>
<feature type="transmembrane region" description="Helical" evidence="6">
    <location>
        <begin position="78"/>
        <end position="94"/>
    </location>
</feature>
<evidence type="ECO:0000256" key="6">
    <source>
        <dbReference type="SAM" id="Phobius"/>
    </source>
</evidence>
<dbReference type="EMBL" id="JAGSOH010000076">
    <property type="protein sequence ID" value="MBR7829148.1"/>
    <property type="molecule type" value="Genomic_DNA"/>
</dbReference>
<dbReference type="Proteomes" id="UP000676325">
    <property type="component" value="Unassembled WGS sequence"/>
</dbReference>
<dbReference type="PANTHER" id="PTHR42718">
    <property type="entry name" value="MAJOR FACILITATOR SUPERFAMILY MULTIDRUG TRANSPORTER MFSC"/>
    <property type="match status" value="1"/>
</dbReference>
<evidence type="ECO:0000256" key="2">
    <source>
        <dbReference type="ARBA" id="ARBA00022448"/>
    </source>
</evidence>
<feature type="transmembrane region" description="Helical" evidence="6">
    <location>
        <begin position="288"/>
        <end position="309"/>
    </location>
</feature>
<name>A0A941EEE2_9ACTN</name>
<feature type="transmembrane region" description="Helical" evidence="6">
    <location>
        <begin position="321"/>
        <end position="346"/>
    </location>
</feature>
<dbReference type="InterPro" id="IPR036259">
    <property type="entry name" value="MFS_trans_sf"/>
</dbReference>
<dbReference type="CDD" id="cd06174">
    <property type="entry name" value="MFS"/>
    <property type="match status" value="1"/>
</dbReference>
<dbReference type="InterPro" id="IPR020846">
    <property type="entry name" value="MFS_dom"/>
</dbReference>
<accession>A0A941EEE2</accession>
<proteinExistence type="predicted"/>